<comment type="catalytic activity">
    <reaction evidence="3">
        <text>L-seryl-[protein] + ATP = O-phospho-L-seryl-[protein] + ADP + H(+)</text>
        <dbReference type="Rhea" id="RHEA:17989"/>
        <dbReference type="Rhea" id="RHEA-COMP:9863"/>
        <dbReference type="Rhea" id="RHEA-COMP:11604"/>
        <dbReference type="ChEBI" id="CHEBI:15378"/>
        <dbReference type="ChEBI" id="CHEBI:29999"/>
        <dbReference type="ChEBI" id="CHEBI:30616"/>
        <dbReference type="ChEBI" id="CHEBI:83421"/>
        <dbReference type="ChEBI" id="CHEBI:456216"/>
        <dbReference type="EC" id="2.7.11.1"/>
    </reaction>
</comment>
<dbReference type="GO" id="GO:0004674">
    <property type="term" value="F:protein serine/threonine kinase activity"/>
    <property type="evidence" value="ECO:0007669"/>
    <property type="project" value="UniProtKB-EC"/>
</dbReference>
<keyword evidence="6" id="KW-1185">Reference proteome</keyword>
<dbReference type="EC" id="2.7.11.1" evidence="1"/>
<dbReference type="GO" id="GO:0005739">
    <property type="term" value="C:mitochondrion"/>
    <property type="evidence" value="ECO:0007669"/>
    <property type="project" value="TreeGrafter"/>
</dbReference>
<evidence type="ECO:0000256" key="4">
    <source>
        <dbReference type="SAM" id="Coils"/>
    </source>
</evidence>
<dbReference type="PROSITE" id="PS00109">
    <property type="entry name" value="PROTEIN_KINASE_TYR"/>
    <property type="match status" value="1"/>
</dbReference>
<dbReference type="PANTHER" id="PTHR36091:SF2">
    <property type="entry name" value="AMINOGLYCOSIDE PHOSPHOTRANSFERASE DOMAIN-CONTAINING PROTEIN"/>
    <property type="match status" value="1"/>
</dbReference>
<proteinExistence type="predicted"/>
<dbReference type="SUPFAM" id="SSF56112">
    <property type="entry name" value="Protein kinase-like (PK-like)"/>
    <property type="match status" value="1"/>
</dbReference>
<dbReference type="Proteomes" id="UP001219355">
    <property type="component" value="Chromosome 1"/>
</dbReference>
<dbReference type="InterPro" id="IPR011009">
    <property type="entry name" value="Kinase-like_dom_sf"/>
</dbReference>
<protein>
    <recommendedName>
        <fullName evidence="1">non-specific serine/threonine protein kinase</fullName>
        <ecNumber evidence="1">2.7.11.1</ecNumber>
    </recommendedName>
</protein>
<keyword evidence="4" id="KW-0175">Coiled coil</keyword>
<evidence type="ECO:0000256" key="3">
    <source>
        <dbReference type="ARBA" id="ARBA00048679"/>
    </source>
</evidence>
<reference evidence="5" key="1">
    <citation type="submission" date="2023-03" db="EMBL/GenBank/DDBJ databases">
        <title>Emydomyces testavorans Genome Sequence.</title>
        <authorList>
            <person name="Hoyer L."/>
        </authorList>
    </citation>
    <scope>NUCLEOTIDE SEQUENCE</scope>
    <source>
        <strain evidence="5">16-2883</strain>
    </source>
</reference>
<dbReference type="AlphaFoldDB" id="A0AAF0DBR3"/>
<dbReference type="InterPro" id="IPR008266">
    <property type="entry name" value="Tyr_kinase_AS"/>
</dbReference>
<dbReference type="Gene3D" id="3.90.1200.10">
    <property type="match status" value="1"/>
</dbReference>
<name>A0AAF0DBR3_9EURO</name>
<sequence length="519" mass="59498">MANFARYNEHKRLSERRFIFDIDKLLDLAAASISGLRKDVIGFDKVAEGGSYRVFEISFKDGQHIIARLPYPCTIPHTYGVASEVATIEYLRCHGVPAPEVLSWSNSAANCLNSEYIIMEKAHGKELEETWYTMGPVERKLIMEKVVDIESLLFKIKLPANGSLYFTHSLPAGIKTVVIPDNNAFCVGPSAEFLWWYLGRDKLEVGRGPWTSSTDVLNAVGFRELEWLRKYGKPRYPREPLYKEFYGNKKVNPDAQLRSLQDYLTLAPFIVPDEEYLNQPTIRHPDLSPSNIFVNDSGDISSIIDWEHTSILPLFLQAKIPHHFQNYGDDVSESLAKPMLPQHFASLSEAEKELELEIYRRRQIHYYYLGFTSCKNEPHFRAMGSNSGIARNRLYDVAGRPWEGDNTTLKATLINTSSYWPAIASAHMKGTGYPLVYSEKEIEECLDIDLKQRKANTQMQNLRDSFGVSIDGWTPNDTYAEAVEKMENMKAYMLNLAETEEDKQDFLENWPFQDHEEID</sequence>
<comment type="catalytic activity">
    <reaction evidence="2">
        <text>L-threonyl-[protein] + ATP = O-phospho-L-threonyl-[protein] + ADP + H(+)</text>
        <dbReference type="Rhea" id="RHEA:46608"/>
        <dbReference type="Rhea" id="RHEA-COMP:11060"/>
        <dbReference type="Rhea" id="RHEA-COMP:11605"/>
        <dbReference type="ChEBI" id="CHEBI:15378"/>
        <dbReference type="ChEBI" id="CHEBI:30013"/>
        <dbReference type="ChEBI" id="CHEBI:30616"/>
        <dbReference type="ChEBI" id="CHEBI:61977"/>
        <dbReference type="ChEBI" id="CHEBI:456216"/>
        <dbReference type="EC" id="2.7.11.1"/>
    </reaction>
</comment>
<dbReference type="InterPro" id="IPR051035">
    <property type="entry name" value="Mito_inheritance_9"/>
</dbReference>
<dbReference type="PANTHER" id="PTHR36091">
    <property type="entry name" value="ALTERED INHERITANCE OF MITOCHONDRIA PROTEIN 9, MITOCHONDRIAL"/>
    <property type="match status" value="1"/>
</dbReference>
<organism evidence="5 6">
    <name type="scientific">Emydomyces testavorans</name>
    <dbReference type="NCBI Taxonomy" id="2070801"/>
    <lineage>
        <taxon>Eukaryota</taxon>
        <taxon>Fungi</taxon>
        <taxon>Dikarya</taxon>
        <taxon>Ascomycota</taxon>
        <taxon>Pezizomycotina</taxon>
        <taxon>Eurotiomycetes</taxon>
        <taxon>Eurotiomycetidae</taxon>
        <taxon>Onygenales</taxon>
        <taxon>Nannizziopsiaceae</taxon>
        <taxon>Emydomyces</taxon>
    </lineage>
</organism>
<evidence type="ECO:0000256" key="2">
    <source>
        <dbReference type="ARBA" id="ARBA00047899"/>
    </source>
</evidence>
<evidence type="ECO:0000256" key="1">
    <source>
        <dbReference type="ARBA" id="ARBA00012513"/>
    </source>
</evidence>
<gene>
    <name evidence="5" type="ORF">PRK78_000603</name>
</gene>
<accession>A0AAF0DBR3</accession>
<dbReference type="EMBL" id="CP120627">
    <property type="protein sequence ID" value="WEW55174.1"/>
    <property type="molecule type" value="Genomic_DNA"/>
</dbReference>
<evidence type="ECO:0000313" key="6">
    <source>
        <dbReference type="Proteomes" id="UP001219355"/>
    </source>
</evidence>
<feature type="coiled-coil region" evidence="4">
    <location>
        <begin position="482"/>
        <end position="509"/>
    </location>
</feature>
<evidence type="ECO:0000313" key="5">
    <source>
        <dbReference type="EMBL" id="WEW55174.1"/>
    </source>
</evidence>